<sequence>MTTDQPKETEFGELLVKIIKKPYIPVSKEVLVHPSPTPNKPGQPHRLRQSKLSNHAYAEAREKWTKIIAERNLYPDSHGLSYDLFMKMLRDLYGCDDVRDPEMPITREAVNHLVHTGNPWIKSKAAATVQDYNLQFICCFTQEHSFAELKALGENVVAEYHNLRHTTKIVEPVKPSLDFSLPQNNISEEDLYMSHKGKITDDKESANSLRSLIWNTLIEKGRDYFLCAGISAEEILTLIAEKDPPIRSSTMRSLSSLLGLSLEEVLNLLTKDTDNLNVGF</sequence>
<proteinExistence type="predicted"/>
<organism evidence="1 2">
    <name type="scientific">Dolichospermum heterosporum TAC447</name>
    <dbReference type="NCBI Taxonomy" id="747523"/>
    <lineage>
        <taxon>Bacteria</taxon>
        <taxon>Bacillati</taxon>
        <taxon>Cyanobacteriota</taxon>
        <taxon>Cyanophyceae</taxon>
        <taxon>Nostocales</taxon>
        <taxon>Aphanizomenonaceae</taxon>
        <taxon>Dolichospermum</taxon>
        <taxon>Dolichospermum heterosporum</taxon>
    </lineage>
</organism>
<dbReference type="EMBL" id="CP099464">
    <property type="protein sequence ID" value="UUO16435.1"/>
    <property type="molecule type" value="Genomic_DNA"/>
</dbReference>
<dbReference type="Proteomes" id="UP001057561">
    <property type="component" value="Chromosome"/>
</dbReference>
<gene>
    <name evidence="1" type="ORF">NG743_05155</name>
</gene>
<name>A0ABY5LXN6_9CYAN</name>
<dbReference type="RefSeq" id="WP_027404565.1">
    <property type="nucleotide sequence ID" value="NZ_CP099464.1"/>
</dbReference>
<keyword evidence="2" id="KW-1185">Reference proteome</keyword>
<reference evidence="1" key="1">
    <citation type="submission" date="2022-06" db="EMBL/GenBank/DDBJ databases">
        <title>Nostosin G and Spiroidesin B from the Cyanobacterium Dolichospermum sp. NIES-1697.</title>
        <authorList>
            <person name="Phan C.-S."/>
            <person name="Mehjabin J.J."/>
            <person name="Anas A.R.J."/>
            <person name="Hayasaka M."/>
            <person name="Onoki R."/>
            <person name="Wang J."/>
            <person name="Umezawa T."/>
            <person name="Washio K."/>
            <person name="Morikawa M."/>
            <person name="Okino T."/>
        </authorList>
    </citation>
    <scope>NUCLEOTIDE SEQUENCE</scope>
    <source>
        <strain evidence="1">NIES-1697</strain>
    </source>
</reference>
<evidence type="ECO:0000313" key="2">
    <source>
        <dbReference type="Proteomes" id="UP001057561"/>
    </source>
</evidence>
<accession>A0ABY5LXN6</accession>
<protein>
    <submittedName>
        <fullName evidence="1">Uncharacterized protein</fullName>
    </submittedName>
</protein>
<evidence type="ECO:0000313" key="1">
    <source>
        <dbReference type="EMBL" id="UUO16435.1"/>
    </source>
</evidence>